<dbReference type="PANTHER" id="PTHR43094:SF1">
    <property type="entry name" value="AMINOTRANSFERASE CLASS-III"/>
    <property type="match status" value="1"/>
</dbReference>
<dbReference type="PANTHER" id="PTHR43094">
    <property type="entry name" value="AMINOTRANSFERASE"/>
    <property type="match status" value="1"/>
</dbReference>
<dbReference type="AlphaFoldDB" id="A0A369AS96"/>
<dbReference type="EMBL" id="QPJT01000027">
    <property type="protein sequence ID" value="RCX11136.1"/>
    <property type="molecule type" value="Genomic_DNA"/>
</dbReference>
<dbReference type="RefSeq" id="WP_114299233.1">
    <property type="nucleotide sequence ID" value="NZ_QPJT01000027.1"/>
</dbReference>
<evidence type="ECO:0000313" key="5">
    <source>
        <dbReference type="Proteomes" id="UP000253034"/>
    </source>
</evidence>
<dbReference type="PROSITE" id="PS00600">
    <property type="entry name" value="AA_TRANSFER_CLASS_3"/>
    <property type="match status" value="1"/>
</dbReference>
<evidence type="ECO:0000313" key="4">
    <source>
        <dbReference type="EMBL" id="RCX11136.1"/>
    </source>
</evidence>
<dbReference type="InterPro" id="IPR015421">
    <property type="entry name" value="PyrdxlP-dep_Trfase_major"/>
</dbReference>
<dbReference type="PIRSF" id="PIRSF000521">
    <property type="entry name" value="Transaminase_4ab_Lys_Orn"/>
    <property type="match status" value="1"/>
</dbReference>
<proteinExistence type="inferred from homology"/>
<dbReference type="InterPro" id="IPR015424">
    <property type="entry name" value="PyrdxlP-dep_Trfase"/>
</dbReference>
<comment type="caution">
    <text evidence="4">The sequence shown here is derived from an EMBL/GenBank/DDBJ whole genome shotgun (WGS) entry which is preliminary data.</text>
</comment>
<dbReference type="SUPFAM" id="SSF53383">
    <property type="entry name" value="PLP-dependent transferases"/>
    <property type="match status" value="1"/>
</dbReference>
<dbReference type="OrthoDB" id="9807885at2"/>
<dbReference type="Gene3D" id="3.90.1150.10">
    <property type="entry name" value="Aspartate Aminotransferase, domain 1"/>
    <property type="match status" value="1"/>
</dbReference>
<reference evidence="4 5" key="1">
    <citation type="submission" date="2018-07" db="EMBL/GenBank/DDBJ databases">
        <title>Genomic Encyclopedia of Type Strains, Phase IV (KMG-IV): sequencing the most valuable type-strain genomes for metagenomic binning, comparative biology and taxonomic classification.</title>
        <authorList>
            <person name="Goeker M."/>
        </authorList>
    </citation>
    <scope>NUCLEOTIDE SEQUENCE [LARGE SCALE GENOMIC DNA]</scope>
    <source>
        <strain evidence="4 5">DSM 27016</strain>
    </source>
</reference>
<dbReference type="InterPro" id="IPR049704">
    <property type="entry name" value="Aminotrans_3_PPA_site"/>
</dbReference>
<keyword evidence="4" id="KW-0808">Transferase</keyword>
<dbReference type="Gene3D" id="3.40.640.10">
    <property type="entry name" value="Type I PLP-dependent aspartate aminotransferase-like (Major domain)"/>
    <property type="match status" value="1"/>
</dbReference>
<comment type="similarity">
    <text evidence="1 3">Belongs to the class-III pyridoxal-phosphate-dependent aminotransferase family.</text>
</comment>
<evidence type="ECO:0000256" key="2">
    <source>
        <dbReference type="ARBA" id="ARBA00022898"/>
    </source>
</evidence>
<sequence length="437" mass="49013">MNTSLLRGWTSTSAYEEGCLRFPSVKEAKGIYLYGYDGKRYIDTKSQMMNVSFGHGIQAFRDAVLKQWDQVAYIPTMDGHGNKAAEAFADKLLGLLPGDFKSVYCSGSGTSCCEVAVQVARDYWLGRGREEKKGIISITGGYHGNSAMMSEISEYSEHNRAYRLNNREEYLKVLQPYCYRCPLDLSSHECGEGCAALLTKQVQELDTDKIGAIIFEAVQGNGMIALPRTYMETLSQLAKEHDMLLIADEVLTGFGRTGYDFAFQKYNILPDIICLSKTISNGLLPLGATVFNRKITDMLRDKEIHIGSTQDGNPVCTSLGAAIIDYFAGFEWSLRVRELGEYFLKALKNNLSEYPIVGDIRGTGLLICIELVSDKNEKKPVEDMGPVHDGFIENGLFVFIEANYVYFVPPYTIDESVIDYIISKLKLVLEEYLYRMK</sequence>
<evidence type="ECO:0000256" key="1">
    <source>
        <dbReference type="ARBA" id="ARBA00008954"/>
    </source>
</evidence>
<dbReference type="Pfam" id="PF00202">
    <property type="entry name" value="Aminotran_3"/>
    <property type="match status" value="1"/>
</dbReference>
<keyword evidence="4" id="KW-0032">Aminotransferase</keyword>
<keyword evidence="2 3" id="KW-0663">Pyridoxal phosphate</keyword>
<dbReference type="CDD" id="cd00610">
    <property type="entry name" value="OAT_like"/>
    <property type="match status" value="1"/>
</dbReference>
<evidence type="ECO:0000256" key="3">
    <source>
        <dbReference type="RuleBase" id="RU003560"/>
    </source>
</evidence>
<dbReference type="GO" id="GO:0008483">
    <property type="term" value="F:transaminase activity"/>
    <property type="evidence" value="ECO:0007669"/>
    <property type="project" value="UniProtKB-KW"/>
</dbReference>
<organism evidence="4 5">
    <name type="scientific">Anaerobacterium chartisolvens</name>
    <dbReference type="NCBI Taxonomy" id="1297424"/>
    <lineage>
        <taxon>Bacteria</taxon>
        <taxon>Bacillati</taxon>
        <taxon>Bacillota</taxon>
        <taxon>Clostridia</taxon>
        <taxon>Eubacteriales</taxon>
        <taxon>Oscillospiraceae</taxon>
        <taxon>Anaerobacterium</taxon>
    </lineage>
</organism>
<protein>
    <submittedName>
        <fullName evidence="4">Adenosylmethionine-8-amino-7-oxononanoate aminotransferase</fullName>
    </submittedName>
</protein>
<keyword evidence="5" id="KW-1185">Reference proteome</keyword>
<dbReference type="InterPro" id="IPR015422">
    <property type="entry name" value="PyrdxlP-dep_Trfase_small"/>
</dbReference>
<dbReference type="InterPro" id="IPR005814">
    <property type="entry name" value="Aminotrans_3"/>
</dbReference>
<gene>
    <name evidence="4" type="ORF">DFR58_12712</name>
</gene>
<name>A0A369AS96_9FIRM</name>
<dbReference type="GO" id="GO:0030170">
    <property type="term" value="F:pyridoxal phosphate binding"/>
    <property type="evidence" value="ECO:0007669"/>
    <property type="project" value="InterPro"/>
</dbReference>
<accession>A0A369AS96</accession>
<dbReference type="Proteomes" id="UP000253034">
    <property type="component" value="Unassembled WGS sequence"/>
</dbReference>